<keyword evidence="2" id="KW-0238">DNA-binding</keyword>
<evidence type="ECO:0000313" key="5">
    <source>
        <dbReference type="EMBL" id="ART79584.1"/>
    </source>
</evidence>
<dbReference type="CDD" id="cd01104">
    <property type="entry name" value="HTH_MlrA-CarA"/>
    <property type="match status" value="1"/>
</dbReference>
<keyword evidence="1" id="KW-0805">Transcription regulation</keyword>
<dbReference type="EMBL" id="CP021376">
    <property type="protein sequence ID" value="ART79584.1"/>
    <property type="molecule type" value="Genomic_DNA"/>
</dbReference>
<proteinExistence type="predicted"/>
<dbReference type="Gene3D" id="1.10.1660.10">
    <property type="match status" value="1"/>
</dbReference>
<dbReference type="OrthoDB" id="9800334at2"/>
<dbReference type="Proteomes" id="UP000243793">
    <property type="component" value="Chromosome"/>
</dbReference>
<dbReference type="InterPro" id="IPR047057">
    <property type="entry name" value="MerR_fam"/>
</dbReference>
<feature type="domain" description="HTH merR-type" evidence="4">
    <location>
        <begin position="18"/>
        <end position="87"/>
    </location>
</feature>
<dbReference type="RefSeq" id="WP_086963457.1">
    <property type="nucleotide sequence ID" value="NZ_CP021376.1"/>
</dbReference>
<dbReference type="InterPro" id="IPR009061">
    <property type="entry name" value="DNA-bd_dom_put_sf"/>
</dbReference>
<gene>
    <name evidence="5" type="ORF">CBP12_04970</name>
</gene>
<dbReference type="SMART" id="SM00422">
    <property type="entry name" value="HTH_MERR"/>
    <property type="match status" value="1"/>
</dbReference>
<evidence type="ECO:0000256" key="2">
    <source>
        <dbReference type="ARBA" id="ARBA00023125"/>
    </source>
</evidence>
<dbReference type="GO" id="GO:0003700">
    <property type="term" value="F:DNA-binding transcription factor activity"/>
    <property type="evidence" value="ECO:0007669"/>
    <property type="project" value="InterPro"/>
</dbReference>
<dbReference type="Pfam" id="PF13411">
    <property type="entry name" value="MerR_1"/>
    <property type="match status" value="1"/>
</dbReference>
<keyword evidence="3" id="KW-0804">Transcription</keyword>
<evidence type="ECO:0000256" key="3">
    <source>
        <dbReference type="ARBA" id="ARBA00023163"/>
    </source>
</evidence>
<evidence type="ECO:0000259" key="4">
    <source>
        <dbReference type="PROSITE" id="PS50937"/>
    </source>
</evidence>
<dbReference type="InterPro" id="IPR000551">
    <property type="entry name" value="MerR-type_HTH_dom"/>
</dbReference>
<protein>
    <submittedName>
        <fullName evidence="5">Helix-turn-helix-type transcriptional regulator</fullName>
    </submittedName>
</protein>
<accession>A0A1Y0CX45</accession>
<dbReference type="SUPFAM" id="SSF46955">
    <property type="entry name" value="Putative DNA-binding domain"/>
    <property type="match status" value="1"/>
</dbReference>
<dbReference type="KEGG" id="ocm:CBP12_04970"/>
<dbReference type="PANTHER" id="PTHR30204:SF67">
    <property type="entry name" value="HTH-TYPE TRANSCRIPTIONAL REGULATOR MLRA-RELATED"/>
    <property type="match status" value="1"/>
</dbReference>
<dbReference type="GO" id="GO:0003677">
    <property type="term" value="F:DNA binding"/>
    <property type="evidence" value="ECO:0007669"/>
    <property type="project" value="UniProtKB-KW"/>
</dbReference>
<sequence>MASDTQLTAPISGDSTPLYPIRDVSRLTGINPVTLRAWQRRYGLLKPARTEKGHRLYSEADINLIRHILHWLEQGVSIGQVKSLLNTPSPQVSGSNWQQAQSQLMDSALGLNLSRLEAEILELASLYPAELVLRKVLEPWLLALAQLHRPDGQLIEQSARALLMRLIQQLLTIKSGPIIAVARVGQVHKQHALFTQFELQGMECRSFNLGLLDPHTLPLAAGRLKFDGLVVVLGAGLNERWFLEADALLPSNTFYVGELGTIYLQQGWLNRPFSVGVSDLKREHDASFSMV</sequence>
<organism evidence="5 6">
    <name type="scientific">Oceanisphaera avium</name>
    <dbReference type="NCBI Taxonomy" id="1903694"/>
    <lineage>
        <taxon>Bacteria</taxon>
        <taxon>Pseudomonadati</taxon>
        <taxon>Pseudomonadota</taxon>
        <taxon>Gammaproteobacteria</taxon>
        <taxon>Aeromonadales</taxon>
        <taxon>Aeromonadaceae</taxon>
        <taxon>Oceanisphaera</taxon>
    </lineage>
</organism>
<evidence type="ECO:0000256" key="1">
    <source>
        <dbReference type="ARBA" id="ARBA00023015"/>
    </source>
</evidence>
<name>A0A1Y0CX45_9GAMM</name>
<dbReference type="AlphaFoldDB" id="A0A1Y0CX45"/>
<reference evidence="6" key="1">
    <citation type="submission" date="2017-05" db="EMBL/GenBank/DDBJ databases">
        <authorList>
            <person name="Sung H."/>
        </authorList>
    </citation>
    <scope>NUCLEOTIDE SEQUENCE [LARGE SCALE GENOMIC DNA]</scope>
    <source>
        <strain evidence="6">AMac2203</strain>
    </source>
</reference>
<dbReference type="PROSITE" id="PS50937">
    <property type="entry name" value="HTH_MERR_2"/>
    <property type="match status" value="1"/>
</dbReference>
<dbReference type="PANTHER" id="PTHR30204">
    <property type="entry name" value="REDOX-CYCLING DRUG-SENSING TRANSCRIPTIONAL ACTIVATOR SOXR"/>
    <property type="match status" value="1"/>
</dbReference>
<evidence type="ECO:0000313" key="6">
    <source>
        <dbReference type="Proteomes" id="UP000243793"/>
    </source>
</evidence>
<keyword evidence="6" id="KW-1185">Reference proteome</keyword>